<evidence type="ECO:0000256" key="2">
    <source>
        <dbReference type="ARBA" id="ARBA00022803"/>
    </source>
</evidence>
<dbReference type="OrthoDB" id="8929480at2"/>
<dbReference type="Proteomes" id="UP000295110">
    <property type="component" value="Unassembled WGS sequence"/>
</dbReference>
<gene>
    <name evidence="5" type="ORF">EV671_101468</name>
</gene>
<feature type="chain" id="PRO_5021017798" evidence="4">
    <location>
        <begin position="19"/>
        <end position="254"/>
    </location>
</feature>
<dbReference type="PANTHER" id="PTHR44943:SF8">
    <property type="entry name" value="TPR REPEAT-CONTAINING PROTEIN MJ0263"/>
    <property type="match status" value="1"/>
</dbReference>
<proteinExistence type="predicted"/>
<feature type="repeat" description="TPR" evidence="3">
    <location>
        <begin position="109"/>
        <end position="142"/>
    </location>
</feature>
<evidence type="ECO:0000313" key="5">
    <source>
        <dbReference type="EMBL" id="TCU96190.1"/>
    </source>
</evidence>
<reference evidence="5 6" key="1">
    <citation type="submission" date="2019-03" db="EMBL/GenBank/DDBJ databases">
        <title>Genomic Encyclopedia of Type Strains, Phase IV (KMG-IV): sequencing the most valuable type-strain genomes for metagenomic binning, comparative biology and taxonomic classification.</title>
        <authorList>
            <person name="Goeker M."/>
        </authorList>
    </citation>
    <scope>NUCLEOTIDE SEQUENCE [LARGE SCALE GENOMIC DNA]</scope>
    <source>
        <strain evidence="5 6">DSM 654</strain>
    </source>
</reference>
<dbReference type="InterPro" id="IPR051685">
    <property type="entry name" value="Ycf3/AcsC/BcsC/TPR_MFPF"/>
</dbReference>
<keyword evidence="6" id="KW-1185">Reference proteome</keyword>
<feature type="signal peptide" evidence="4">
    <location>
        <begin position="1"/>
        <end position="18"/>
    </location>
</feature>
<name>A0A4R3UYI0_ROSSA</name>
<evidence type="ECO:0000256" key="3">
    <source>
        <dbReference type="PROSITE-ProRule" id="PRU00339"/>
    </source>
</evidence>
<sequence>MKYLIALMVGVAALFAGAAHGEGAPPKVSEEDKVVQPLFDSAVPLVRSRRYAEAVAVLDQVIGIYEQRYNADKTRYFCARTKEETLLYLFEAAAAKDGNSAVVVSMNWASAHYIKAYSLIELGRLQEAKASLQKAVQLSPQNSRFLSELAHVYQSEKDWSQALKTFELAAAAKDFSPPDQKDADLARAWRGMGFAYVELDRLDDAEKTYLKCLELNKNDSAAANELQYVRAQKGKRPAAISGAAGVAVPQTAAR</sequence>
<evidence type="ECO:0000256" key="1">
    <source>
        <dbReference type="ARBA" id="ARBA00022737"/>
    </source>
</evidence>
<accession>A0A4R3UYI0</accession>
<comment type="caution">
    <text evidence="5">The sequence shown here is derived from an EMBL/GenBank/DDBJ whole genome shotgun (WGS) entry which is preliminary data.</text>
</comment>
<dbReference type="SMART" id="SM00028">
    <property type="entry name" value="TPR"/>
    <property type="match status" value="3"/>
</dbReference>
<dbReference type="PANTHER" id="PTHR44943">
    <property type="entry name" value="CELLULOSE SYNTHASE OPERON PROTEIN C"/>
    <property type="match status" value="1"/>
</dbReference>
<dbReference type="InterPro" id="IPR013105">
    <property type="entry name" value="TPR_2"/>
</dbReference>
<keyword evidence="1" id="KW-0677">Repeat</keyword>
<dbReference type="EMBL" id="SMBU01000014">
    <property type="protein sequence ID" value="TCU96190.1"/>
    <property type="molecule type" value="Genomic_DNA"/>
</dbReference>
<dbReference type="Pfam" id="PF07719">
    <property type="entry name" value="TPR_2"/>
    <property type="match status" value="1"/>
</dbReference>
<dbReference type="RefSeq" id="WP_132572234.1">
    <property type="nucleotide sequence ID" value="NZ_CBCSGL010000011.1"/>
</dbReference>
<evidence type="ECO:0000313" key="6">
    <source>
        <dbReference type="Proteomes" id="UP000295110"/>
    </source>
</evidence>
<dbReference type="Pfam" id="PF14559">
    <property type="entry name" value="TPR_19"/>
    <property type="match status" value="1"/>
</dbReference>
<keyword evidence="2 3" id="KW-0802">TPR repeat</keyword>
<dbReference type="SUPFAM" id="SSF48452">
    <property type="entry name" value="TPR-like"/>
    <property type="match status" value="1"/>
</dbReference>
<protein>
    <submittedName>
        <fullName evidence="5">Tetratricopeptide repeat protein</fullName>
    </submittedName>
</protein>
<keyword evidence="4" id="KW-0732">Signal</keyword>
<organism evidence="5 6">
    <name type="scientific">Roseateles saccharophilus</name>
    <name type="common">Pseudomonas saccharophila</name>
    <dbReference type="NCBI Taxonomy" id="304"/>
    <lineage>
        <taxon>Bacteria</taxon>
        <taxon>Pseudomonadati</taxon>
        <taxon>Pseudomonadota</taxon>
        <taxon>Betaproteobacteria</taxon>
        <taxon>Burkholderiales</taxon>
        <taxon>Sphaerotilaceae</taxon>
        <taxon>Roseateles</taxon>
    </lineage>
</organism>
<dbReference type="AlphaFoldDB" id="A0A4R3UYI0"/>
<dbReference type="Gene3D" id="1.25.40.10">
    <property type="entry name" value="Tetratricopeptide repeat domain"/>
    <property type="match status" value="1"/>
</dbReference>
<dbReference type="PROSITE" id="PS50005">
    <property type="entry name" value="TPR"/>
    <property type="match status" value="2"/>
</dbReference>
<dbReference type="InterPro" id="IPR019734">
    <property type="entry name" value="TPR_rpt"/>
</dbReference>
<feature type="repeat" description="TPR" evidence="3">
    <location>
        <begin position="186"/>
        <end position="219"/>
    </location>
</feature>
<dbReference type="InterPro" id="IPR011990">
    <property type="entry name" value="TPR-like_helical_dom_sf"/>
</dbReference>
<evidence type="ECO:0000256" key="4">
    <source>
        <dbReference type="SAM" id="SignalP"/>
    </source>
</evidence>